<keyword evidence="4" id="KW-1185">Reference proteome</keyword>
<feature type="domain" description="EF-hand" evidence="2">
    <location>
        <begin position="193"/>
        <end position="228"/>
    </location>
</feature>
<feature type="non-terminal residue" evidence="3">
    <location>
        <position position="1"/>
    </location>
</feature>
<dbReference type="Gene3D" id="1.10.238.10">
    <property type="entry name" value="EF-hand"/>
    <property type="match status" value="2"/>
</dbReference>
<dbReference type="PANTHER" id="PTHR46311:SF5">
    <property type="entry name" value="EF-HAND DOMAIN-CONTAINING PROTEIN"/>
    <property type="match status" value="1"/>
</dbReference>
<dbReference type="InterPro" id="IPR011992">
    <property type="entry name" value="EF-hand-dom_pair"/>
</dbReference>
<evidence type="ECO:0000259" key="2">
    <source>
        <dbReference type="PROSITE" id="PS50222"/>
    </source>
</evidence>
<dbReference type="Proteomes" id="UP000008983">
    <property type="component" value="Unassembled WGS sequence"/>
</dbReference>
<dbReference type="EMBL" id="GL983174">
    <property type="protein sequence ID" value="EGR34240.1"/>
    <property type="molecule type" value="Genomic_DNA"/>
</dbReference>
<dbReference type="SUPFAM" id="SSF47473">
    <property type="entry name" value="EF-hand"/>
    <property type="match status" value="1"/>
</dbReference>
<dbReference type="GeneID" id="14910429"/>
<proteinExistence type="predicted"/>
<feature type="domain" description="EF-hand" evidence="2">
    <location>
        <begin position="282"/>
        <end position="317"/>
    </location>
</feature>
<protein>
    <recommendedName>
        <fullName evidence="2">EF-hand domain-containing protein</fullName>
    </recommendedName>
</protein>
<dbReference type="InParanoid" id="G0QKM2"/>
<sequence>IQLFMKEQGRELNKNQLICLFKKIGNEYNINYNQFSELLIPIEQSSMQQQINTTQFCHTSPNNKRKQNVPNSVKFAASQRSPYHTPNKIFGTTSRLQQLLSSQLKNNSNNNKSITNNNIQRRKYMQGNEEEYLVRSLKEFIIIDKDADELKTQLILMPDFNSEDAFRIFDKKGKGFVSKIELEINLNDIGIYPTKEEMILFFKRFDRDNDGLLKFSDFQYAILPFSEEYKVLGMSKMPNFRNPDDGLANFQVETAVCFKKLINRLFQGEVEGEYIRQKLKKRQFFSIHEAFQTLDYQDNGFITIDDLKNILYEYGIFVSQNDLFLLFQRFNKSQNQRIQYPDFMNELTQKIQ</sequence>
<dbReference type="PROSITE" id="PS50222">
    <property type="entry name" value="EF_HAND_2"/>
    <property type="match status" value="3"/>
</dbReference>
<dbReference type="AlphaFoldDB" id="G0QKM2"/>
<dbReference type="InterPro" id="IPR051111">
    <property type="entry name" value="Ca-binding_regulatory"/>
</dbReference>
<evidence type="ECO:0000256" key="1">
    <source>
        <dbReference type="ARBA" id="ARBA00022737"/>
    </source>
</evidence>
<dbReference type="OMA" id="TRCPVGC"/>
<dbReference type="STRING" id="857967.G0QKM2"/>
<evidence type="ECO:0000313" key="4">
    <source>
        <dbReference type="Proteomes" id="UP000008983"/>
    </source>
</evidence>
<evidence type="ECO:0000313" key="3">
    <source>
        <dbReference type="EMBL" id="EGR34240.1"/>
    </source>
</evidence>
<dbReference type="InterPro" id="IPR002048">
    <property type="entry name" value="EF_hand_dom"/>
</dbReference>
<dbReference type="PANTHER" id="PTHR46311">
    <property type="entry name" value="CALCIUM-BINDING PROTEIN 8-RELATED"/>
    <property type="match status" value="1"/>
</dbReference>
<dbReference type="GO" id="GO:0032588">
    <property type="term" value="C:trans-Golgi network membrane"/>
    <property type="evidence" value="ECO:0007669"/>
    <property type="project" value="TreeGrafter"/>
</dbReference>
<dbReference type="GO" id="GO:0005509">
    <property type="term" value="F:calcium ion binding"/>
    <property type="evidence" value="ECO:0007669"/>
    <property type="project" value="InterPro"/>
</dbReference>
<dbReference type="OrthoDB" id="311026at2759"/>
<dbReference type="CDD" id="cd00051">
    <property type="entry name" value="EFh"/>
    <property type="match status" value="1"/>
</dbReference>
<gene>
    <name evidence="3" type="ORF">IMG5_019570</name>
</gene>
<dbReference type="RefSeq" id="XP_004039544.1">
    <property type="nucleotide sequence ID" value="XM_004039496.1"/>
</dbReference>
<name>G0QKM2_ICHMU</name>
<keyword evidence="1" id="KW-0677">Repeat</keyword>
<organism evidence="3 4">
    <name type="scientific">Ichthyophthirius multifiliis</name>
    <name type="common">White spot disease agent</name>
    <name type="synonym">Ich</name>
    <dbReference type="NCBI Taxonomy" id="5932"/>
    <lineage>
        <taxon>Eukaryota</taxon>
        <taxon>Sar</taxon>
        <taxon>Alveolata</taxon>
        <taxon>Ciliophora</taxon>
        <taxon>Intramacronucleata</taxon>
        <taxon>Oligohymenophorea</taxon>
        <taxon>Hymenostomatida</taxon>
        <taxon>Ophryoglenina</taxon>
        <taxon>Ichthyophthirius</taxon>
    </lineage>
</organism>
<feature type="domain" description="EF-hand" evidence="2">
    <location>
        <begin position="157"/>
        <end position="192"/>
    </location>
</feature>
<dbReference type="Pfam" id="PF13499">
    <property type="entry name" value="EF-hand_7"/>
    <property type="match status" value="2"/>
</dbReference>
<reference evidence="3 4" key="1">
    <citation type="submission" date="2011-07" db="EMBL/GenBank/DDBJ databases">
        <authorList>
            <person name="Coyne R."/>
            <person name="Brami D."/>
            <person name="Johnson J."/>
            <person name="Hostetler J."/>
            <person name="Hannick L."/>
            <person name="Clark T."/>
            <person name="Cassidy-Hanley D."/>
            <person name="Inman J."/>
        </authorList>
    </citation>
    <scope>NUCLEOTIDE SEQUENCE [LARGE SCALE GENOMIC DNA]</scope>
    <source>
        <strain evidence="3 4">G5</strain>
    </source>
</reference>
<accession>G0QKM2</accession>